<keyword evidence="2" id="KW-1185">Reference proteome</keyword>
<proteinExistence type="predicted"/>
<dbReference type="AlphaFoldDB" id="K9UNF2"/>
<dbReference type="EMBL" id="CP003600">
    <property type="protein sequence ID" value="AFY95724.1"/>
    <property type="molecule type" value="Genomic_DNA"/>
</dbReference>
<dbReference type="HOGENOM" id="CLU_2786302_0_0_3"/>
<protein>
    <recommendedName>
        <fullName evidence="3">DUF2281 domain-containing protein</fullName>
    </recommendedName>
</protein>
<dbReference type="KEGG" id="cmp:Cha6605_4810"/>
<reference evidence="1 2" key="1">
    <citation type="submission" date="2012-05" db="EMBL/GenBank/DDBJ databases">
        <title>Finished chromosome of genome of Chamaesiphon sp. PCC 6605.</title>
        <authorList>
            <consortium name="US DOE Joint Genome Institute"/>
            <person name="Gugger M."/>
            <person name="Coursin T."/>
            <person name="Rippka R."/>
            <person name="Tandeau De Marsac N."/>
            <person name="Huntemann M."/>
            <person name="Wei C.-L."/>
            <person name="Han J."/>
            <person name="Detter J.C."/>
            <person name="Han C."/>
            <person name="Tapia R."/>
            <person name="Chen A."/>
            <person name="Kyrpides N."/>
            <person name="Mavromatis K."/>
            <person name="Markowitz V."/>
            <person name="Szeto E."/>
            <person name="Ivanova N."/>
            <person name="Pagani I."/>
            <person name="Pati A."/>
            <person name="Goodwin L."/>
            <person name="Nordberg H.P."/>
            <person name="Cantor M.N."/>
            <person name="Hua S.X."/>
            <person name="Woyke T."/>
            <person name="Kerfeld C.A."/>
        </authorList>
    </citation>
    <scope>NUCLEOTIDE SEQUENCE [LARGE SCALE GENOMIC DNA]</scope>
    <source>
        <strain evidence="2">ATCC 27169 / PCC 6605</strain>
    </source>
</reference>
<organism evidence="1 2">
    <name type="scientific">Chamaesiphon minutus (strain ATCC 27169 / PCC 6605)</name>
    <dbReference type="NCBI Taxonomy" id="1173020"/>
    <lineage>
        <taxon>Bacteria</taxon>
        <taxon>Bacillati</taxon>
        <taxon>Cyanobacteriota</taxon>
        <taxon>Cyanophyceae</taxon>
        <taxon>Gomontiellales</taxon>
        <taxon>Chamaesiphonaceae</taxon>
        <taxon>Chamaesiphon</taxon>
    </lineage>
</organism>
<accession>K9UNF2</accession>
<dbReference type="RefSeq" id="WP_015161814.1">
    <property type="nucleotide sequence ID" value="NC_019697.1"/>
</dbReference>
<evidence type="ECO:0008006" key="3">
    <source>
        <dbReference type="Google" id="ProtNLM"/>
    </source>
</evidence>
<evidence type="ECO:0000313" key="1">
    <source>
        <dbReference type="EMBL" id="AFY95724.1"/>
    </source>
</evidence>
<dbReference type="Proteomes" id="UP000010366">
    <property type="component" value="Chromosome"/>
</dbReference>
<gene>
    <name evidence="1" type="ORF">Cha6605_4810</name>
</gene>
<dbReference type="STRING" id="1173020.Cha6605_4810"/>
<evidence type="ECO:0000313" key="2">
    <source>
        <dbReference type="Proteomes" id="UP000010366"/>
    </source>
</evidence>
<sequence>MSPQLQQVLAEIDRLSPTEQIQVIEYINTRQRSSVLETITNLRSQQASFKTPEEIDAEILEEKASWTN</sequence>
<name>K9UNF2_CHAP6</name>